<proteinExistence type="predicted"/>
<feature type="transmembrane region" description="Helical" evidence="1">
    <location>
        <begin position="40"/>
        <end position="61"/>
    </location>
</feature>
<dbReference type="RefSeq" id="WP_245136932.1">
    <property type="nucleotide sequence ID" value="NZ_CP128477.1"/>
</dbReference>
<protein>
    <submittedName>
        <fullName evidence="2">Uncharacterized protein</fullName>
    </submittedName>
</protein>
<evidence type="ECO:0000256" key="1">
    <source>
        <dbReference type="SAM" id="Phobius"/>
    </source>
</evidence>
<keyword evidence="3" id="KW-1185">Reference proteome</keyword>
<evidence type="ECO:0000313" key="2">
    <source>
        <dbReference type="EMBL" id="MCJ8239259.1"/>
    </source>
</evidence>
<dbReference type="Proteomes" id="UP001522662">
    <property type="component" value="Unassembled WGS sequence"/>
</dbReference>
<organism evidence="2 3">
    <name type="scientific">Peteryoungia algae</name>
    <dbReference type="NCBI Taxonomy" id="2919917"/>
    <lineage>
        <taxon>Bacteria</taxon>
        <taxon>Pseudomonadati</taxon>
        <taxon>Pseudomonadota</taxon>
        <taxon>Alphaproteobacteria</taxon>
        <taxon>Hyphomicrobiales</taxon>
        <taxon>Rhizobiaceae</taxon>
        <taxon>Peteryoungia</taxon>
    </lineage>
</organism>
<evidence type="ECO:0000313" key="3">
    <source>
        <dbReference type="Proteomes" id="UP001522662"/>
    </source>
</evidence>
<name>A0ABT0D1G9_9HYPH</name>
<dbReference type="EMBL" id="JALAYX010000003">
    <property type="protein sequence ID" value="MCJ8239259.1"/>
    <property type="molecule type" value="Genomic_DNA"/>
</dbReference>
<sequence>MSKVVRFRTLKHGDPPRFKVLPEDLRKRSPRIRATHSPRAFPIMLLALVGAAVALVLGGIVG</sequence>
<accession>A0ABT0D1G9</accession>
<comment type="caution">
    <text evidence="2">The sequence shown here is derived from an EMBL/GenBank/DDBJ whole genome shotgun (WGS) entry which is preliminary data.</text>
</comment>
<keyword evidence="1" id="KW-0472">Membrane</keyword>
<keyword evidence="1" id="KW-0812">Transmembrane</keyword>
<reference evidence="2 3" key="1">
    <citation type="submission" date="2022-03" db="EMBL/GenBank/DDBJ databases">
        <title>Rhizobium SSM4.3 sp. nov., isolated from Sediment (Gouqi Island).</title>
        <authorList>
            <person name="Chen G."/>
        </authorList>
    </citation>
    <scope>NUCLEOTIDE SEQUENCE [LARGE SCALE GENOMIC DNA]</scope>
    <source>
        <strain evidence="2 3">SSM4.3</strain>
    </source>
</reference>
<keyword evidence="1" id="KW-1133">Transmembrane helix</keyword>
<gene>
    <name evidence="2" type="ORF">MKJ03_13035</name>
</gene>